<dbReference type="AlphaFoldDB" id="A0A212JHE7"/>
<dbReference type="EMBL" id="FLUQ01000001">
    <property type="protein sequence ID" value="SBV98873.1"/>
    <property type="molecule type" value="Genomic_DNA"/>
</dbReference>
<reference evidence="1" key="1">
    <citation type="submission" date="2016-04" db="EMBL/GenBank/DDBJ databases">
        <authorList>
            <person name="Evans L.H."/>
            <person name="Alamgir A."/>
            <person name="Owens N."/>
            <person name="Weber N.D."/>
            <person name="Virtaneva K."/>
            <person name="Barbian K."/>
            <person name="Babar A."/>
            <person name="Rosenke K."/>
        </authorList>
    </citation>
    <scope>NUCLEOTIDE SEQUENCE</scope>
    <source>
        <strain evidence="1">86</strain>
    </source>
</reference>
<gene>
    <name evidence="1" type="ORF">KL86DPRO_11461</name>
</gene>
<protein>
    <submittedName>
        <fullName evidence="1">Uncharacterized protein</fullName>
    </submittedName>
</protein>
<accession>A0A212JHE7</accession>
<name>A0A212JHE7_9DELT</name>
<organism evidence="1">
    <name type="scientific">uncultured delta proteobacterium</name>
    <dbReference type="NCBI Taxonomy" id="34034"/>
    <lineage>
        <taxon>Bacteria</taxon>
        <taxon>Deltaproteobacteria</taxon>
        <taxon>environmental samples</taxon>
    </lineage>
</organism>
<proteinExistence type="predicted"/>
<evidence type="ECO:0000313" key="1">
    <source>
        <dbReference type="EMBL" id="SBV98873.1"/>
    </source>
</evidence>
<sequence>MRKPTTARHNPTVPIHEKNLPTPLNDTLKCIFARGFLGVFFRLRLAVALFLRVSWTREEFLTAPRADRDIRPIF</sequence>